<dbReference type="PROSITE" id="PS50109">
    <property type="entry name" value="HIS_KIN"/>
    <property type="match status" value="1"/>
</dbReference>
<sequence>MTRTPNAPGPGDAMADTPEDGKPTRVARLTVQGWIHVVLAANVLLVIVFAVSGGVLQARADDRTDLLTDRIQPARATAYQLETSLVDQETGVRGYVLSRDSGFLDPYASGAREEKTFEARLATQLADHSRISADLKAAGRLSDAWRRDYAEPLIEAVRTPGGVKTPSLEASKARFDEIRGQLATLEKDIEQLRDRTRASADDSRRSRNLLFLGMLAAFLASGLALTLLLHRIVGRPLRALEAASVDVSGSAFERRIRLDGPRDLERVAQAVEEMRRRIVEELSASKSREVLLKRQAEELDAQTLELKRSNAELEQFAYVASHDLQEPLRKVASFCQLLEKRYGDQLDDRAKQYIDFAVDGAKRMQILINDLLTFSRVGRVGEELVPVALDDVLDRALGNLSVVLEETGARVVREGPLPTVTGDVTTLTMLWQNLIGNAVKFRHPDRPPEIAVRCEAEPEDGQWRLTVQDNGIGIEPEFREKVFVIFQRLHGRDEYEGTGIGLAVCRKIVEHHGGAITLDGTTGAGTRVTFTLPMARPEPDLGTEEAARPPEGAHT</sequence>
<dbReference type="CDD" id="cd16921">
    <property type="entry name" value="HATPase_FilI-like"/>
    <property type="match status" value="1"/>
</dbReference>
<dbReference type="EMBL" id="FONR01000001">
    <property type="protein sequence ID" value="SFE47397.1"/>
    <property type="molecule type" value="Genomic_DNA"/>
</dbReference>
<name>A0A1I2AUJ0_9ACTN</name>
<feature type="compositionally biased region" description="Basic and acidic residues" evidence="11">
    <location>
        <begin position="545"/>
        <end position="555"/>
    </location>
</feature>
<keyword evidence="12" id="KW-0472">Membrane</keyword>
<evidence type="ECO:0000256" key="3">
    <source>
        <dbReference type="ARBA" id="ARBA00012438"/>
    </source>
</evidence>
<dbReference type="SMART" id="SM00388">
    <property type="entry name" value="HisKA"/>
    <property type="match status" value="1"/>
</dbReference>
<evidence type="ECO:0000256" key="6">
    <source>
        <dbReference type="ARBA" id="ARBA00022692"/>
    </source>
</evidence>
<keyword evidence="8 12" id="KW-1133">Transmembrane helix</keyword>
<evidence type="ECO:0000259" key="14">
    <source>
        <dbReference type="PROSITE" id="PS50885"/>
    </source>
</evidence>
<dbReference type="InterPro" id="IPR005467">
    <property type="entry name" value="His_kinase_dom"/>
</dbReference>
<dbReference type="GO" id="GO:0005886">
    <property type="term" value="C:plasma membrane"/>
    <property type="evidence" value="ECO:0007669"/>
    <property type="project" value="UniProtKB-SubCell"/>
</dbReference>
<evidence type="ECO:0000256" key="11">
    <source>
        <dbReference type="SAM" id="MobiDB-lite"/>
    </source>
</evidence>
<evidence type="ECO:0000256" key="4">
    <source>
        <dbReference type="ARBA" id="ARBA00022553"/>
    </source>
</evidence>
<dbReference type="Proteomes" id="UP000181942">
    <property type="component" value="Unassembled WGS sequence"/>
</dbReference>
<dbReference type="InterPro" id="IPR004358">
    <property type="entry name" value="Sig_transdc_His_kin-like_C"/>
</dbReference>
<comment type="subcellular location">
    <subcellularLocation>
        <location evidence="2">Cell membrane</location>
    </subcellularLocation>
</comment>
<keyword evidence="9" id="KW-0902">Two-component regulatory system</keyword>
<dbReference type="InterPro" id="IPR007891">
    <property type="entry name" value="CHASE3"/>
</dbReference>
<dbReference type="InterPro" id="IPR036890">
    <property type="entry name" value="HATPase_C_sf"/>
</dbReference>
<reference evidence="15 16" key="1">
    <citation type="submission" date="2016-10" db="EMBL/GenBank/DDBJ databases">
        <authorList>
            <person name="de Groot N.N."/>
        </authorList>
    </citation>
    <scope>NUCLEOTIDE SEQUENCE [LARGE SCALE GENOMIC DNA]</scope>
    <source>
        <strain evidence="15 16">OK461</strain>
    </source>
</reference>
<dbReference type="InterPro" id="IPR003661">
    <property type="entry name" value="HisK_dim/P_dom"/>
</dbReference>
<evidence type="ECO:0000259" key="13">
    <source>
        <dbReference type="PROSITE" id="PS50109"/>
    </source>
</evidence>
<dbReference type="GO" id="GO:0000155">
    <property type="term" value="F:phosphorelay sensor kinase activity"/>
    <property type="evidence" value="ECO:0007669"/>
    <property type="project" value="InterPro"/>
</dbReference>
<feature type="region of interest" description="Disordered" evidence="11">
    <location>
        <begin position="534"/>
        <end position="555"/>
    </location>
</feature>
<feature type="region of interest" description="Disordered" evidence="11">
    <location>
        <begin position="1"/>
        <end position="21"/>
    </location>
</feature>
<keyword evidence="4" id="KW-0597">Phosphoprotein</keyword>
<evidence type="ECO:0000256" key="1">
    <source>
        <dbReference type="ARBA" id="ARBA00000085"/>
    </source>
</evidence>
<dbReference type="FunFam" id="3.30.565.10:FF:000006">
    <property type="entry name" value="Sensor histidine kinase WalK"/>
    <property type="match status" value="1"/>
</dbReference>
<feature type="transmembrane region" description="Helical" evidence="12">
    <location>
        <begin position="209"/>
        <end position="229"/>
    </location>
</feature>
<keyword evidence="6 12" id="KW-0812">Transmembrane</keyword>
<dbReference type="Gene3D" id="6.10.340.10">
    <property type="match status" value="1"/>
</dbReference>
<evidence type="ECO:0000256" key="5">
    <source>
        <dbReference type="ARBA" id="ARBA00022679"/>
    </source>
</evidence>
<organism evidence="15 16">
    <name type="scientific">Streptomyces mirabilis</name>
    <dbReference type="NCBI Taxonomy" id="68239"/>
    <lineage>
        <taxon>Bacteria</taxon>
        <taxon>Bacillati</taxon>
        <taxon>Actinomycetota</taxon>
        <taxon>Actinomycetes</taxon>
        <taxon>Kitasatosporales</taxon>
        <taxon>Streptomycetaceae</taxon>
        <taxon>Streptomyces</taxon>
    </lineage>
</organism>
<evidence type="ECO:0000256" key="12">
    <source>
        <dbReference type="SAM" id="Phobius"/>
    </source>
</evidence>
<dbReference type="EC" id="2.7.13.3" evidence="3"/>
<dbReference type="Gene3D" id="3.30.565.10">
    <property type="entry name" value="Histidine kinase-like ATPase, C-terminal domain"/>
    <property type="match status" value="1"/>
</dbReference>
<protein>
    <recommendedName>
        <fullName evidence="3">histidine kinase</fullName>
        <ecNumber evidence="3">2.7.13.3</ecNumber>
    </recommendedName>
</protein>
<dbReference type="InterPro" id="IPR003660">
    <property type="entry name" value="HAMP_dom"/>
</dbReference>
<keyword evidence="10" id="KW-0175">Coiled coil</keyword>
<keyword evidence="5" id="KW-0808">Transferase</keyword>
<comment type="catalytic activity">
    <reaction evidence="1">
        <text>ATP + protein L-histidine = ADP + protein N-phospho-L-histidine.</text>
        <dbReference type="EC" id="2.7.13.3"/>
    </reaction>
</comment>
<dbReference type="Gene3D" id="1.10.287.130">
    <property type="match status" value="1"/>
</dbReference>
<dbReference type="PANTHER" id="PTHR43304:SF1">
    <property type="entry name" value="PAC DOMAIN-CONTAINING PROTEIN"/>
    <property type="match status" value="1"/>
</dbReference>
<feature type="coiled-coil region" evidence="10">
    <location>
        <begin position="168"/>
        <end position="202"/>
    </location>
</feature>
<dbReference type="CDD" id="cd00082">
    <property type="entry name" value="HisKA"/>
    <property type="match status" value="1"/>
</dbReference>
<accession>A0A1I2AUJ0</accession>
<dbReference type="SUPFAM" id="SSF47384">
    <property type="entry name" value="Homodimeric domain of signal transducing histidine kinase"/>
    <property type="match status" value="1"/>
</dbReference>
<dbReference type="Pfam" id="PF02518">
    <property type="entry name" value="HATPase_c"/>
    <property type="match status" value="1"/>
</dbReference>
<gene>
    <name evidence="15" type="ORF">SAMN02787118_101828</name>
</gene>
<feature type="transmembrane region" description="Helical" evidence="12">
    <location>
        <begin position="33"/>
        <end position="56"/>
    </location>
</feature>
<dbReference type="Pfam" id="PF05227">
    <property type="entry name" value="CHASE3"/>
    <property type="match status" value="1"/>
</dbReference>
<dbReference type="RefSeq" id="WP_256257872.1">
    <property type="nucleotide sequence ID" value="NZ_FONR01000001.1"/>
</dbReference>
<evidence type="ECO:0000256" key="2">
    <source>
        <dbReference type="ARBA" id="ARBA00004236"/>
    </source>
</evidence>
<dbReference type="AlphaFoldDB" id="A0A1I2AUJ0"/>
<evidence type="ECO:0000313" key="16">
    <source>
        <dbReference type="Proteomes" id="UP000181942"/>
    </source>
</evidence>
<keyword evidence="7" id="KW-0418">Kinase</keyword>
<dbReference type="Pfam" id="PF00512">
    <property type="entry name" value="HisKA"/>
    <property type="match status" value="1"/>
</dbReference>
<dbReference type="PRINTS" id="PR00344">
    <property type="entry name" value="BCTRLSENSOR"/>
</dbReference>
<dbReference type="PANTHER" id="PTHR43304">
    <property type="entry name" value="PHYTOCHROME-LIKE PROTEIN CPH1"/>
    <property type="match status" value="1"/>
</dbReference>
<evidence type="ECO:0000256" key="9">
    <source>
        <dbReference type="ARBA" id="ARBA00023012"/>
    </source>
</evidence>
<proteinExistence type="predicted"/>
<feature type="domain" description="HAMP" evidence="14">
    <location>
        <begin position="231"/>
        <end position="283"/>
    </location>
</feature>
<dbReference type="InterPro" id="IPR052162">
    <property type="entry name" value="Sensor_kinase/Photoreceptor"/>
</dbReference>
<dbReference type="SUPFAM" id="SSF55874">
    <property type="entry name" value="ATPase domain of HSP90 chaperone/DNA topoisomerase II/histidine kinase"/>
    <property type="match status" value="1"/>
</dbReference>
<evidence type="ECO:0000256" key="8">
    <source>
        <dbReference type="ARBA" id="ARBA00022989"/>
    </source>
</evidence>
<dbReference type="SMART" id="SM00387">
    <property type="entry name" value="HATPase_c"/>
    <property type="match status" value="1"/>
</dbReference>
<evidence type="ECO:0000313" key="15">
    <source>
        <dbReference type="EMBL" id="SFE47397.1"/>
    </source>
</evidence>
<feature type="domain" description="Histidine kinase" evidence="13">
    <location>
        <begin position="319"/>
        <end position="536"/>
    </location>
</feature>
<dbReference type="InterPro" id="IPR036097">
    <property type="entry name" value="HisK_dim/P_sf"/>
</dbReference>
<dbReference type="InterPro" id="IPR003594">
    <property type="entry name" value="HATPase_dom"/>
</dbReference>
<dbReference type="PROSITE" id="PS50885">
    <property type="entry name" value="HAMP"/>
    <property type="match status" value="1"/>
</dbReference>
<evidence type="ECO:0000256" key="10">
    <source>
        <dbReference type="SAM" id="Coils"/>
    </source>
</evidence>
<evidence type="ECO:0000256" key="7">
    <source>
        <dbReference type="ARBA" id="ARBA00022777"/>
    </source>
</evidence>